<evidence type="ECO:0000313" key="2">
    <source>
        <dbReference type="Proteomes" id="UP000326380"/>
    </source>
</evidence>
<evidence type="ECO:0000313" key="1">
    <source>
        <dbReference type="EMBL" id="KAA9333404.1"/>
    </source>
</evidence>
<sequence>MYFGHLYVLIGHDLSATYAAAGFTDSATPAGDNPEDFEAIVWHASTGNKEGFFAILRPTATPETVAHEALHLSHYIMRSRGIKPDLNNDEPHAYLLGWLVRQMHYALTSKELVPAATISLP</sequence>
<protein>
    <submittedName>
        <fullName evidence="1">Uncharacterized protein</fullName>
    </submittedName>
</protein>
<proteinExistence type="predicted"/>
<reference evidence="1 2" key="1">
    <citation type="submission" date="2019-09" db="EMBL/GenBank/DDBJ databases">
        <title>Genome sequence of Hymenobacter sp. M3.</title>
        <authorList>
            <person name="Srinivasan S."/>
        </authorList>
    </citation>
    <scope>NUCLEOTIDE SEQUENCE [LARGE SCALE GENOMIC DNA]</scope>
    <source>
        <strain evidence="1 2">M3</strain>
    </source>
</reference>
<dbReference type="AlphaFoldDB" id="A0A7L4ZYJ8"/>
<dbReference type="Proteomes" id="UP000326380">
    <property type="component" value="Unassembled WGS sequence"/>
</dbReference>
<keyword evidence="2" id="KW-1185">Reference proteome</keyword>
<gene>
    <name evidence="1" type="ORF">F0P96_10570</name>
</gene>
<dbReference type="EMBL" id="VTWU01000003">
    <property type="protein sequence ID" value="KAA9333404.1"/>
    <property type="molecule type" value="Genomic_DNA"/>
</dbReference>
<comment type="caution">
    <text evidence="1">The sequence shown here is derived from an EMBL/GenBank/DDBJ whole genome shotgun (WGS) entry which is preliminary data.</text>
</comment>
<dbReference type="RefSeq" id="WP_151078825.1">
    <property type="nucleotide sequence ID" value="NZ_CP047647.1"/>
</dbReference>
<organism evidence="1 2">
    <name type="scientific">Hymenobacter busanensis</name>
    <dbReference type="NCBI Taxonomy" id="2607656"/>
    <lineage>
        <taxon>Bacteria</taxon>
        <taxon>Pseudomonadati</taxon>
        <taxon>Bacteroidota</taxon>
        <taxon>Cytophagia</taxon>
        <taxon>Cytophagales</taxon>
        <taxon>Hymenobacteraceae</taxon>
        <taxon>Hymenobacter</taxon>
    </lineage>
</organism>
<name>A0A7L4ZYJ8_9BACT</name>
<accession>A0A7L4ZYJ8</accession>